<dbReference type="InterPro" id="IPR050680">
    <property type="entry name" value="YpeA/RimI_acetyltransf"/>
</dbReference>
<dbReference type="GO" id="GO:0016747">
    <property type="term" value="F:acyltransferase activity, transferring groups other than amino-acyl groups"/>
    <property type="evidence" value="ECO:0007669"/>
    <property type="project" value="InterPro"/>
</dbReference>
<dbReference type="InterPro" id="IPR000182">
    <property type="entry name" value="GNAT_dom"/>
</dbReference>
<proteinExistence type="predicted"/>
<dbReference type="Pfam" id="PF00583">
    <property type="entry name" value="Acetyltransf_1"/>
    <property type="match status" value="1"/>
</dbReference>
<dbReference type="RefSeq" id="WP_128525397.1">
    <property type="nucleotide sequence ID" value="NZ_CANLVY010000001.1"/>
</dbReference>
<evidence type="ECO:0000259" key="3">
    <source>
        <dbReference type="PROSITE" id="PS51186"/>
    </source>
</evidence>
<dbReference type="PANTHER" id="PTHR43420">
    <property type="entry name" value="ACETYLTRANSFERASE"/>
    <property type="match status" value="1"/>
</dbReference>
<dbReference type="KEGG" id="hli:HLI_13450"/>
<protein>
    <submittedName>
        <fullName evidence="4">GNAT family N-acetyltransferase</fullName>
    </submittedName>
</protein>
<evidence type="ECO:0000256" key="2">
    <source>
        <dbReference type="ARBA" id="ARBA00023315"/>
    </source>
</evidence>
<dbReference type="CDD" id="cd04301">
    <property type="entry name" value="NAT_SF"/>
    <property type="match status" value="1"/>
</dbReference>
<dbReference type="EMBL" id="CP026118">
    <property type="protein sequence ID" value="QAS53119.1"/>
    <property type="molecule type" value="Genomic_DNA"/>
</dbReference>
<evidence type="ECO:0000313" key="5">
    <source>
        <dbReference type="Proteomes" id="UP000287756"/>
    </source>
</evidence>
<dbReference type="AlphaFoldDB" id="A0A410MEE9"/>
<gene>
    <name evidence="4" type="ORF">HLI_13450</name>
</gene>
<organism evidence="4 5">
    <name type="scientific">Halobacillus litoralis</name>
    <dbReference type="NCBI Taxonomy" id="45668"/>
    <lineage>
        <taxon>Bacteria</taxon>
        <taxon>Bacillati</taxon>
        <taxon>Bacillota</taxon>
        <taxon>Bacilli</taxon>
        <taxon>Bacillales</taxon>
        <taxon>Bacillaceae</taxon>
        <taxon>Halobacillus</taxon>
    </lineage>
</organism>
<sequence>MKALHLIPVDNRHHYINFLLLADEDETIINQYIHEGEMYAISYEGTEIGVSLFTFPSIETVEIKNLALSPAFRGKGIGRQVLNKAAQVFKERRFRDMIAGTSNSSIENLAFYQKAGFRFYDIKKDFFTSYPEPFYENGIKGIDMIIFRKSIQD</sequence>
<dbReference type="InterPro" id="IPR016181">
    <property type="entry name" value="Acyl_CoA_acyltransferase"/>
</dbReference>
<evidence type="ECO:0000256" key="1">
    <source>
        <dbReference type="ARBA" id="ARBA00022679"/>
    </source>
</evidence>
<dbReference type="SUPFAM" id="SSF55729">
    <property type="entry name" value="Acyl-CoA N-acyltransferases (Nat)"/>
    <property type="match status" value="1"/>
</dbReference>
<reference evidence="4 5" key="1">
    <citation type="submission" date="2018-01" db="EMBL/GenBank/DDBJ databases">
        <title>The whole genome sequencing and assembly of Halobacillus litoralis ERB031 strain.</title>
        <authorList>
            <person name="Lee S.-J."/>
            <person name="Park M.-K."/>
            <person name="Kim J.-Y."/>
            <person name="Lee Y.-J."/>
            <person name="Yi H."/>
            <person name="Bahn Y.-S."/>
            <person name="Kim J.F."/>
            <person name="Lee D.-W."/>
        </authorList>
    </citation>
    <scope>NUCLEOTIDE SEQUENCE [LARGE SCALE GENOMIC DNA]</scope>
    <source>
        <strain evidence="4 5">ERB 031</strain>
    </source>
</reference>
<dbReference type="PANTHER" id="PTHR43420:SF47">
    <property type="entry name" value="N-ACETYLTRANSFERASE DOMAIN-CONTAINING PROTEIN"/>
    <property type="match status" value="1"/>
</dbReference>
<name>A0A410MEE9_9BACI</name>
<dbReference type="Proteomes" id="UP000287756">
    <property type="component" value="Chromosome"/>
</dbReference>
<keyword evidence="1 4" id="KW-0808">Transferase</keyword>
<feature type="domain" description="N-acetyltransferase" evidence="3">
    <location>
        <begin position="2"/>
        <end position="149"/>
    </location>
</feature>
<dbReference type="PROSITE" id="PS51186">
    <property type="entry name" value="GNAT"/>
    <property type="match status" value="1"/>
</dbReference>
<keyword evidence="2" id="KW-0012">Acyltransferase</keyword>
<evidence type="ECO:0000313" key="4">
    <source>
        <dbReference type="EMBL" id="QAS53119.1"/>
    </source>
</evidence>
<dbReference type="OrthoDB" id="162775at2"/>
<dbReference type="Gene3D" id="3.40.630.30">
    <property type="match status" value="1"/>
</dbReference>
<accession>A0A410MEE9</accession>